<dbReference type="InterPro" id="IPR003323">
    <property type="entry name" value="OTU_dom"/>
</dbReference>
<dbReference type="PROSITE" id="PS50802">
    <property type="entry name" value="OTU"/>
    <property type="match status" value="1"/>
</dbReference>
<dbReference type="InterPro" id="IPR050704">
    <property type="entry name" value="Peptidase_C85-like"/>
</dbReference>
<feature type="domain" description="OTU" evidence="2">
    <location>
        <begin position="191"/>
        <end position="330"/>
    </location>
</feature>
<name>A0AAD5TMC9_9FUNG</name>
<dbReference type="GO" id="GO:0016579">
    <property type="term" value="P:protein deubiquitination"/>
    <property type="evidence" value="ECO:0007669"/>
    <property type="project" value="TreeGrafter"/>
</dbReference>
<dbReference type="InterPro" id="IPR038765">
    <property type="entry name" value="Papain-like_cys_pep_sf"/>
</dbReference>
<reference evidence="3" key="1">
    <citation type="submission" date="2020-05" db="EMBL/GenBank/DDBJ databases">
        <title>Phylogenomic resolution of chytrid fungi.</title>
        <authorList>
            <person name="Stajich J.E."/>
            <person name="Amses K."/>
            <person name="Simmons R."/>
            <person name="Seto K."/>
            <person name="Myers J."/>
            <person name="Bonds A."/>
            <person name="Quandt C.A."/>
            <person name="Barry K."/>
            <person name="Liu P."/>
            <person name="Grigoriev I."/>
            <person name="Longcore J.E."/>
            <person name="James T.Y."/>
        </authorList>
    </citation>
    <scope>NUCLEOTIDE SEQUENCE</scope>
    <source>
        <strain evidence="3">JEL0379</strain>
    </source>
</reference>
<gene>
    <name evidence="3" type="primary">OTUD6B</name>
    <name evidence="3" type="ORF">HDU87_001634</name>
</gene>
<feature type="region of interest" description="Disordered" evidence="1">
    <location>
        <begin position="125"/>
        <end position="151"/>
    </location>
</feature>
<proteinExistence type="predicted"/>
<dbReference type="PANTHER" id="PTHR12419">
    <property type="entry name" value="OTU DOMAIN CONTAINING PROTEIN"/>
    <property type="match status" value="1"/>
</dbReference>
<evidence type="ECO:0000313" key="4">
    <source>
        <dbReference type="Proteomes" id="UP001212152"/>
    </source>
</evidence>
<comment type="caution">
    <text evidence="3">The sequence shown here is derived from an EMBL/GenBank/DDBJ whole genome shotgun (WGS) entry which is preliminary data.</text>
</comment>
<dbReference type="EMBL" id="JADGJQ010000014">
    <property type="protein sequence ID" value="KAJ3180986.1"/>
    <property type="molecule type" value="Genomic_DNA"/>
</dbReference>
<evidence type="ECO:0000259" key="2">
    <source>
        <dbReference type="PROSITE" id="PS50802"/>
    </source>
</evidence>
<sequence length="330" mass="35693">MADTPAPGPQAPVVVATEILEDQQARHRKEIKDLTGKITALKKTVGGNKQKKKDVQAQAALMERELAERHARETAELLAQLEPAAASATAAIEATQKNASAAAANTIAEEAGVVGLLAEDGSSSQQQALLDVDDAGGERKKRPNKAQLRKQRKIEEFEAMRRAAAEEAANSVNTKEVEDEAIAELLAPLNLRVKQIPPDGHCMYSAIADQLGVRAGDHTKTYKEMRTLAAGFLRSHPDDFIPFLVNSNGDMFTEEEFALYCNEVEGSAAWGGQTELQALARALRRPIHIVQAGTPTLVVGEQFTTSEPLFVSYHKHAYGLGAHYNSLLPV</sequence>
<dbReference type="SUPFAM" id="SSF54001">
    <property type="entry name" value="Cysteine proteinases"/>
    <property type="match status" value="1"/>
</dbReference>
<feature type="compositionally biased region" description="Basic residues" evidence="1">
    <location>
        <begin position="139"/>
        <end position="151"/>
    </location>
</feature>
<dbReference type="CDD" id="cd22748">
    <property type="entry name" value="OTU_OTUD6-like"/>
    <property type="match status" value="1"/>
</dbReference>
<dbReference type="PANTHER" id="PTHR12419:SF10">
    <property type="entry name" value="DEUBIQUITINASE OTUD6B"/>
    <property type="match status" value="1"/>
</dbReference>
<dbReference type="Gene3D" id="3.90.70.80">
    <property type="match status" value="1"/>
</dbReference>
<dbReference type="Pfam" id="PF02338">
    <property type="entry name" value="OTU"/>
    <property type="match status" value="1"/>
</dbReference>
<evidence type="ECO:0000313" key="3">
    <source>
        <dbReference type="EMBL" id="KAJ3180986.1"/>
    </source>
</evidence>
<dbReference type="AlphaFoldDB" id="A0AAD5TMC9"/>
<evidence type="ECO:0000256" key="1">
    <source>
        <dbReference type="SAM" id="MobiDB-lite"/>
    </source>
</evidence>
<organism evidence="3 4">
    <name type="scientific">Geranomyces variabilis</name>
    <dbReference type="NCBI Taxonomy" id="109894"/>
    <lineage>
        <taxon>Eukaryota</taxon>
        <taxon>Fungi</taxon>
        <taxon>Fungi incertae sedis</taxon>
        <taxon>Chytridiomycota</taxon>
        <taxon>Chytridiomycota incertae sedis</taxon>
        <taxon>Chytridiomycetes</taxon>
        <taxon>Spizellomycetales</taxon>
        <taxon>Powellomycetaceae</taxon>
        <taxon>Geranomyces</taxon>
    </lineage>
</organism>
<keyword evidence="4" id="KW-1185">Reference proteome</keyword>
<dbReference type="Proteomes" id="UP001212152">
    <property type="component" value="Unassembled WGS sequence"/>
</dbReference>
<protein>
    <submittedName>
        <fullName evidence="3">OTU domain-containing protein 6B</fullName>
    </submittedName>
</protein>
<dbReference type="GO" id="GO:0004843">
    <property type="term" value="F:cysteine-type deubiquitinase activity"/>
    <property type="evidence" value="ECO:0007669"/>
    <property type="project" value="TreeGrafter"/>
</dbReference>
<accession>A0AAD5TMC9</accession>